<accession>A0AAW2QIP7</accession>
<dbReference type="PANTHER" id="PTHR33116">
    <property type="entry name" value="REVERSE TRANSCRIPTASE ZINC-BINDING DOMAIN-CONTAINING PROTEIN-RELATED-RELATED"/>
    <property type="match status" value="1"/>
</dbReference>
<comment type="caution">
    <text evidence="1">The sequence shown here is derived from an EMBL/GenBank/DDBJ whole genome shotgun (WGS) entry which is preliminary data.</text>
</comment>
<organism evidence="1">
    <name type="scientific">Sesamum radiatum</name>
    <name type="common">Black benniseed</name>
    <dbReference type="NCBI Taxonomy" id="300843"/>
    <lineage>
        <taxon>Eukaryota</taxon>
        <taxon>Viridiplantae</taxon>
        <taxon>Streptophyta</taxon>
        <taxon>Embryophyta</taxon>
        <taxon>Tracheophyta</taxon>
        <taxon>Spermatophyta</taxon>
        <taxon>Magnoliopsida</taxon>
        <taxon>eudicotyledons</taxon>
        <taxon>Gunneridae</taxon>
        <taxon>Pentapetalae</taxon>
        <taxon>asterids</taxon>
        <taxon>lamiids</taxon>
        <taxon>Lamiales</taxon>
        <taxon>Pedaliaceae</taxon>
        <taxon>Sesamum</taxon>
    </lineage>
</organism>
<dbReference type="EMBL" id="JACGWJ010000015">
    <property type="protein sequence ID" value="KAL0367531.1"/>
    <property type="molecule type" value="Genomic_DNA"/>
</dbReference>
<protein>
    <submittedName>
        <fullName evidence="1">Uncharacterized protein</fullName>
    </submittedName>
</protein>
<dbReference type="AlphaFoldDB" id="A0AAW2QIP7"/>
<evidence type="ECO:0000313" key="1">
    <source>
        <dbReference type="EMBL" id="KAL0367531.1"/>
    </source>
</evidence>
<sequence length="93" mass="10352">MTIGQQEGVRLVQAHDRYLGLLAVAGKSRSVLFDDVRDRVWAHIADWNSKLLSQAGKGALIKAVLQSLPTYVILCFKLSDHLLRELESAMGDF</sequence>
<reference evidence="1" key="1">
    <citation type="submission" date="2020-06" db="EMBL/GenBank/DDBJ databases">
        <authorList>
            <person name="Li T."/>
            <person name="Hu X."/>
            <person name="Zhang T."/>
            <person name="Song X."/>
            <person name="Zhang H."/>
            <person name="Dai N."/>
            <person name="Sheng W."/>
            <person name="Hou X."/>
            <person name="Wei L."/>
        </authorList>
    </citation>
    <scope>NUCLEOTIDE SEQUENCE</scope>
    <source>
        <strain evidence="1">G02</strain>
        <tissue evidence="1">Leaf</tissue>
    </source>
</reference>
<gene>
    <name evidence="1" type="ORF">Sradi_3643200</name>
</gene>
<reference evidence="1" key="2">
    <citation type="journal article" date="2024" name="Plant">
        <title>Genomic evolution and insights into agronomic trait innovations of Sesamum species.</title>
        <authorList>
            <person name="Miao H."/>
            <person name="Wang L."/>
            <person name="Qu L."/>
            <person name="Liu H."/>
            <person name="Sun Y."/>
            <person name="Le M."/>
            <person name="Wang Q."/>
            <person name="Wei S."/>
            <person name="Zheng Y."/>
            <person name="Lin W."/>
            <person name="Duan Y."/>
            <person name="Cao H."/>
            <person name="Xiong S."/>
            <person name="Wang X."/>
            <person name="Wei L."/>
            <person name="Li C."/>
            <person name="Ma Q."/>
            <person name="Ju M."/>
            <person name="Zhao R."/>
            <person name="Li G."/>
            <person name="Mu C."/>
            <person name="Tian Q."/>
            <person name="Mei H."/>
            <person name="Zhang T."/>
            <person name="Gao T."/>
            <person name="Zhang H."/>
        </authorList>
    </citation>
    <scope>NUCLEOTIDE SEQUENCE</scope>
    <source>
        <strain evidence="1">G02</strain>
    </source>
</reference>
<name>A0AAW2QIP7_SESRA</name>
<dbReference type="PANTHER" id="PTHR33116:SF86">
    <property type="entry name" value="REVERSE TRANSCRIPTASE DOMAIN-CONTAINING PROTEIN"/>
    <property type="match status" value="1"/>
</dbReference>
<proteinExistence type="predicted"/>